<feature type="chain" id="PRO_5046950249" description="PEP-CTERM sorting domain-containing protein" evidence="1">
    <location>
        <begin position="20"/>
        <end position="276"/>
    </location>
</feature>
<feature type="signal peptide" evidence="1">
    <location>
        <begin position="1"/>
        <end position="19"/>
    </location>
</feature>
<evidence type="ECO:0008006" key="4">
    <source>
        <dbReference type="Google" id="ProtNLM"/>
    </source>
</evidence>
<dbReference type="Proteomes" id="UP001596052">
    <property type="component" value="Unassembled WGS sequence"/>
</dbReference>
<dbReference type="RefSeq" id="WP_377170311.1">
    <property type="nucleotide sequence ID" value="NZ_JBHSMQ010000009.1"/>
</dbReference>
<comment type="caution">
    <text evidence="2">The sequence shown here is derived from an EMBL/GenBank/DDBJ whole genome shotgun (WGS) entry which is preliminary data.</text>
</comment>
<dbReference type="EMBL" id="JBHSMQ010000009">
    <property type="protein sequence ID" value="MFC5457235.1"/>
    <property type="molecule type" value="Genomic_DNA"/>
</dbReference>
<protein>
    <recommendedName>
        <fullName evidence="4">PEP-CTERM sorting domain-containing protein</fullName>
    </recommendedName>
</protein>
<keyword evidence="3" id="KW-1185">Reference proteome</keyword>
<organism evidence="2 3">
    <name type="scientific">Prosthecobacter fluviatilis</name>
    <dbReference type="NCBI Taxonomy" id="445931"/>
    <lineage>
        <taxon>Bacteria</taxon>
        <taxon>Pseudomonadati</taxon>
        <taxon>Verrucomicrobiota</taxon>
        <taxon>Verrucomicrobiia</taxon>
        <taxon>Verrucomicrobiales</taxon>
        <taxon>Verrucomicrobiaceae</taxon>
        <taxon>Prosthecobacter</taxon>
    </lineage>
</organism>
<keyword evidence="1" id="KW-0732">Signal</keyword>
<accession>A0ABW0KUR5</accession>
<sequence length="276" mass="28924">MKSTLLSIMLLTTALPAGAELIVTYAEDPNLNLSSLANTNVFTFDQLKTGVNKNVSWSGVGSFNQLYVKGADVYGGAADAANPNGTKYSLQGAGTGVLSSTLTLEKSSSYFGMWWSAGDPYNKLDFYQGSQLVGSFTTASLLGLLPDTYFGNPKDRSLDAGEPFAFINFFGDPKTAWDKIVLSNNNSSGFESDNYTTRVTAWNPLVDGALPGVPVALVSGTTTTKATKESLAGTPWSLGQSPVGAAPGAPAPPVTLLAAFAGVLALRQVRAKRRTA</sequence>
<evidence type="ECO:0000313" key="2">
    <source>
        <dbReference type="EMBL" id="MFC5457235.1"/>
    </source>
</evidence>
<proteinExistence type="predicted"/>
<gene>
    <name evidence="2" type="ORF">ACFQDI_20370</name>
</gene>
<evidence type="ECO:0000256" key="1">
    <source>
        <dbReference type="SAM" id="SignalP"/>
    </source>
</evidence>
<reference evidence="3" key="1">
    <citation type="journal article" date="2019" name="Int. J. Syst. Evol. Microbiol.">
        <title>The Global Catalogue of Microorganisms (GCM) 10K type strain sequencing project: providing services to taxonomists for standard genome sequencing and annotation.</title>
        <authorList>
            <consortium name="The Broad Institute Genomics Platform"/>
            <consortium name="The Broad Institute Genome Sequencing Center for Infectious Disease"/>
            <person name="Wu L."/>
            <person name="Ma J."/>
        </authorList>
    </citation>
    <scope>NUCLEOTIDE SEQUENCE [LARGE SCALE GENOMIC DNA]</scope>
    <source>
        <strain evidence="3">CGMCC 4.1469</strain>
    </source>
</reference>
<evidence type="ECO:0000313" key="3">
    <source>
        <dbReference type="Proteomes" id="UP001596052"/>
    </source>
</evidence>
<name>A0ABW0KUR5_9BACT</name>